<evidence type="ECO:0000313" key="2">
    <source>
        <dbReference type="Proteomes" id="UP000271889"/>
    </source>
</evidence>
<name>A0A3P7NKG7_CYLGO</name>
<gene>
    <name evidence="1" type="ORF">CGOC_LOCUS12775</name>
</gene>
<accession>A0A3P7NKG7</accession>
<proteinExistence type="predicted"/>
<evidence type="ECO:0000313" key="1">
    <source>
        <dbReference type="EMBL" id="VDN34897.1"/>
    </source>
</evidence>
<reference evidence="1 2" key="1">
    <citation type="submission" date="2018-11" db="EMBL/GenBank/DDBJ databases">
        <authorList>
            <consortium name="Pathogen Informatics"/>
        </authorList>
    </citation>
    <scope>NUCLEOTIDE SEQUENCE [LARGE SCALE GENOMIC DNA]</scope>
</reference>
<organism evidence="1 2">
    <name type="scientific">Cylicostephanus goldi</name>
    <name type="common">Nematode worm</name>
    <dbReference type="NCBI Taxonomy" id="71465"/>
    <lineage>
        <taxon>Eukaryota</taxon>
        <taxon>Metazoa</taxon>
        <taxon>Ecdysozoa</taxon>
        <taxon>Nematoda</taxon>
        <taxon>Chromadorea</taxon>
        <taxon>Rhabditida</taxon>
        <taxon>Rhabditina</taxon>
        <taxon>Rhabditomorpha</taxon>
        <taxon>Strongyloidea</taxon>
        <taxon>Strongylidae</taxon>
        <taxon>Cylicostephanus</taxon>
    </lineage>
</organism>
<dbReference type="Proteomes" id="UP000271889">
    <property type="component" value="Unassembled WGS sequence"/>
</dbReference>
<dbReference type="AlphaFoldDB" id="A0A3P7NKG7"/>
<keyword evidence="2" id="KW-1185">Reference proteome</keyword>
<protein>
    <submittedName>
        <fullName evidence="1">Uncharacterized protein</fullName>
    </submittedName>
</protein>
<dbReference type="EMBL" id="UYRV01125645">
    <property type="protein sequence ID" value="VDN34897.1"/>
    <property type="molecule type" value="Genomic_DNA"/>
</dbReference>
<sequence length="38" mass="4321">MHRRKLRHSLSTLKSQTISTLSSKLILVLKSTMISSTH</sequence>